<dbReference type="FunFam" id="2.40.50.140:FF:000041">
    <property type="entry name" value="Replication protein A subunit"/>
    <property type="match status" value="1"/>
</dbReference>
<comment type="similarity">
    <text evidence="1">Belongs to the replication factor A protein 1 family.</text>
</comment>
<feature type="region of interest" description="Disordered" evidence="6">
    <location>
        <begin position="281"/>
        <end position="312"/>
    </location>
</feature>
<dbReference type="GO" id="GO:0005634">
    <property type="term" value="C:nucleus"/>
    <property type="evidence" value="ECO:0007669"/>
    <property type="project" value="InterPro"/>
</dbReference>
<dbReference type="Pfam" id="PF02721">
    <property type="entry name" value="DUF223"/>
    <property type="match status" value="1"/>
</dbReference>
<dbReference type="Gene3D" id="2.40.50.140">
    <property type="entry name" value="Nucleic acid-binding proteins"/>
    <property type="match status" value="2"/>
</dbReference>
<evidence type="ECO:0000256" key="1">
    <source>
        <dbReference type="ARBA" id="ARBA00005690"/>
    </source>
</evidence>
<dbReference type="Proteomes" id="UP001485043">
    <property type="component" value="Unassembled WGS sequence"/>
</dbReference>
<feature type="compositionally biased region" description="Low complexity" evidence="6">
    <location>
        <begin position="111"/>
        <end position="124"/>
    </location>
</feature>
<dbReference type="AlphaFoldDB" id="A0AAW1SUX6"/>
<feature type="domain" description="Replication factor-A protein 1 N-terminal" evidence="8">
    <location>
        <begin position="5"/>
        <end position="94"/>
    </location>
</feature>
<evidence type="ECO:0000313" key="9">
    <source>
        <dbReference type="EMBL" id="KAK9861072.1"/>
    </source>
</evidence>
<feature type="region of interest" description="Disordered" evidence="6">
    <location>
        <begin position="100"/>
        <end position="128"/>
    </location>
</feature>
<dbReference type="EMBL" id="JALJOV010000819">
    <property type="protein sequence ID" value="KAK9861072.1"/>
    <property type="molecule type" value="Genomic_DNA"/>
</dbReference>
<accession>A0AAW1SUX6</accession>
<sequence length="412" mass="43414">MDLVKGIVARLAKGELADESVVLQVTELQPSKGGKYSCKLGDGSGFLDAVATKQVSQIIARGEIKNDQIVRVTNHTLNEVAGTQKLIWLDCEVLPPARDASKATRNKAVKSEPSPSQPSPASASRMQTATAVNLGGDEVPQQPAAEDAKAEPMVEDILQTDARSAAPALPAVKEESASGDMEVETDAAEAKENMEAAANVDTTRQPLAPQSAAKRMKLEPSAGTPAASSNAVSRIPRTPQEQPKSGTPAAVEAKHEHGPLAHAASKALTTPHVTRALVASEPAFGTPPSRTAPGSGALKTPGTGPGSTGRKAQPIAALNPYMSGWTIKARMASKDSLRSFNRGSETISVFTCELVDEQGTQIEATLWRQTAEAQHSSMQEGKVYYVSKGKVKPANRQYSSVRNDYQIHLDAG</sequence>
<keyword evidence="2" id="KW-0479">Metal-binding</keyword>
<evidence type="ECO:0000259" key="7">
    <source>
        <dbReference type="Pfam" id="PF02721"/>
    </source>
</evidence>
<dbReference type="InterPro" id="IPR012340">
    <property type="entry name" value="NA-bd_OB-fold"/>
</dbReference>
<evidence type="ECO:0000256" key="4">
    <source>
        <dbReference type="ARBA" id="ARBA00022833"/>
    </source>
</evidence>
<proteinExistence type="inferred from homology"/>
<reference evidence="9 10" key="1">
    <citation type="journal article" date="2024" name="Nat. Commun.">
        <title>Phylogenomics reveals the evolutionary origins of lichenization in chlorophyte algae.</title>
        <authorList>
            <person name="Puginier C."/>
            <person name="Libourel C."/>
            <person name="Otte J."/>
            <person name="Skaloud P."/>
            <person name="Haon M."/>
            <person name="Grisel S."/>
            <person name="Petersen M."/>
            <person name="Berrin J.G."/>
            <person name="Delaux P.M."/>
            <person name="Dal Grande F."/>
            <person name="Keller J."/>
        </authorList>
    </citation>
    <scope>NUCLEOTIDE SEQUENCE [LARGE SCALE GENOMIC DNA]</scope>
    <source>
        <strain evidence="9 10">SAG 2523</strain>
    </source>
</reference>
<dbReference type="GO" id="GO:0003677">
    <property type="term" value="F:DNA binding"/>
    <property type="evidence" value="ECO:0007669"/>
    <property type="project" value="UniProtKB-KW"/>
</dbReference>
<evidence type="ECO:0000256" key="5">
    <source>
        <dbReference type="ARBA" id="ARBA00023125"/>
    </source>
</evidence>
<dbReference type="SUPFAM" id="SSF50249">
    <property type="entry name" value="Nucleic acid-binding proteins"/>
    <property type="match status" value="2"/>
</dbReference>
<keyword evidence="5" id="KW-0238">DNA-binding</keyword>
<organism evidence="9 10">
    <name type="scientific">Apatococcus fuscideae</name>
    <dbReference type="NCBI Taxonomy" id="2026836"/>
    <lineage>
        <taxon>Eukaryota</taxon>
        <taxon>Viridiplantae</taxon>
        <taxon>Chlorophyta</taxon>
        <taxon>core chlorophytes</taxon>
        <taxon>Trebouxiophyceae</taxon>
        <taxon>Chlorellales</taxon>
        <taxon>Chlorellaceae</taxon>
        <taxon>Apatococcus</taxon>
    </lineage>
</organism>
<dbReference type="GO" id="GO:0006260">
    <property type="term" value="P:DNA replication"/>
    <property type="evidence" value="ECO:0007669"/>
    <property type="project" value="InterPro"/>
</dbReference>
<dbReference type="Pfam" id="PF04057">
    <property type="entry name" value="Rep-A_N"/>
    <property type="match status" value="1"/>
</dbReference>
<keyword evidence="4" id="KW-0862">Zinc</keyword>
<evidence type="ECO:0000259" key="8">
    <source>
        <dbReference type="Pfam" id="PF04057"/>
    </source>
</evidence>
<dbReference type="CDD" id="cd04474">
    <property type="entry name" value="RPA1_DBD_A"/>
    <property type="match status" value="1"/>
</dbReference>
<keyword evidence="3" id="KW-0863">Zinc-finger</keyword>
<keyword evidence="10" id="KW-1185">Reference proteome</keyword>
<dbReference type="InterPro" id="IPR007199">
    <property type="entry name" value="Rep_factor-A_N"/>
</dbReference>
<name>A0AAW1SUX6_9CHLO</name>
<dbReference type="InterPro" id="IPR003871">
    <property type="entry name" value="RFA1B/D_OB_1st"/>
</dbReference>
<evidence type="ECO:0000256" key="6">
    <source>
        <dbReference type="SAM" id="MobiDB-lite"/>
    </source>
</evidence>
<evidence type="ECO:0000313" key="10">
    <source>
        <dbReference type="Proteomes" id="UP001485043"/>
    </source>
</evidence>
<dbReference type="PANTHER" id="PTHR47165:SF4">
    <property type="entry name" value="OS03G0429900 PROTEIN"/>
    <property type="match status" value="1"/>
</dbReference>
<dbReference type="GO" id="GO:0008270">
    <property type="term" value="F:zinc ion binding"/>
    <property type="evidence" value="ECO:0007669"/>
    <property type="project" value="UniProtKB-KW"/>
</dbReference>
<gene>
    <name evidence="9" type="ORF">WJX84_010968</name>
</gene>
<dbReference type="PANTHER" id="PTHR47165">
    <property type="entry name" value="OS03G0429900 PROTEIN"/>
    <property type="match status" value="1"/>
</dbReference>
<comment type="caution">
    <text evidence="9">The sequence shown here is derived from an EMBL/GenBank/DDBJ whole genome shotgun (WGS) entry which is preliminary data.</text>
</comment>
<evidence type="ECO:0000256" key="3">
    <source>
        <dbReference type="ARBA" id="ARBA00022771"/>
    </source>
</evidence>
<feature type="domain" description="Replication protein A 70 kDa DNA-binding subunit B/D first OB fold" evidence="7">
    <location>
        <begin position="314"/>
        <end position="408"/>
    </location>
</feature>
<protein>
    <submittedName>
        <fullName evidence="9">Uncharacterized protein</fullName>
    </submittedName>
</protein>
<feature type="region of interest" description="Disordered" evidence="6">
    <location>
        <begin position="163"/>
        <end position="255"/>
    </location>
</feature>
<evidence type="ECO:0000256" key="2">
    <source>
        <dbReference type="ARBA" id="ARBA00022723"/>
    </source>
</evidence>